<feature type="region of interest" description="Disordered" evidence="1">
    <location>
        <begin position="127"/>
        <end position="149"/>
    </location>
</feature>
<gene>
    <name evidence="2" type="ORF">SOIL9_64340</name>
</gene>
<name>A0A6P2CVT7_9BACT</name>
<protein>
    <submittedName>
        <fullName evidence="2">Uncharacterized protein</fullName>
    </submittedName>
</protein>
<dbReference type="Proteomes" id="UP000464178">
    <property type="component" value="Chromosome"/>
</dbReference>
<evidence type="ECO:0000313" key="2">
    <source>
        <dbReference type="EMBL" id="VTR91280.1"/>
    </source>
</evidence>
<accession>A0A6P2CVT7</accession>
<organism evidence="2 3">
    <name type="scientific">Gemmata massiliana</name>
    <dbReference type="NCBI Taxonomy" id="1210884"/>
    <lineage>
        <taxon>Bacteria</taxon>
        <taxon>Pseudomonadati</taxon>
        <taxon>Planctomycetota</taxon>
        <taxon>Planctomycetia</taxon>
        <taxon>Gemmatales</taxon>
        <taxon>Gemmataceae</taxon>
        <taxon>Gemmata</taxon>
    </lineage>
</organism>
<keyword evidence="3" id="KW-1185">Reference proteome</keyword>
<dbReference type="AlphaFoldDB" id="A0A6P2CVT7"/>
<feature type="compositionally biased region" description="Basic and acidic residues" evidence="1">
    <location>
        <begin position="130"/>
        <end position="140"/>
    </location>
</feature>
<dbReference type="RefSeq" id="WP_162666297.1">
    <property type="nucleotide sequence ID" value="NZ_LR593886.1"/>
</dbReference>
<dbReference type="KEGG" id="gms:SOIL9_64340"/>
<proteinExistence type="predicted"/>
<sequence length="149" mass="17033">MSPEEAVARSNTVLAHAWMIRTFLKHADEVQDNEDMLDVPRTLYDSIRAVEPAFQRGDHGDFLRRLKGKLPKLRRVAEHFRDHFKEFSPHTNFEMASASLLGVVRHLEEIFAAVNWDDVAALIKANQSKRAADSQEKSDPLDDIEIPEV</sequence>
<evidence type="ECO:0000313" key="3">
    <source>
        <dbReference type="Proteomes" id="UP000464178"/>
    </source>
</evidence>
<reference evidence="2 3" key="1">
    <citation type="submission" date="2019-05" db="EMBL/GenBank/DDBJ databases">
        <authorList>
            <consortium name="Science for Life Laboratories"/>
        </authorList>
    </citation>
    <scope>NUCLEOTIDE SEQUENCE [LARGE SCALE GENOMIC DNA]</scope>
    <source>
        <strain evidence="2">Soil9</strain>
    </source>
</reference>
<dbReference type="EMBL" id="LR593886">
    <property type="protein sequence ID" value="VTR91280.1"/>
    <property type="molecule type" value="Genomic_DNA"/>
</dbReference>
<evidence type="ECO:0000256" key="1">
    <source>
        <dbReference type="SAM" id="MobiDB-lite"/>
    </source>
</evidence>